<evidence type="ECO:0000256" key="1">
    <source>
        <dbReference type="ARBA" id="ARBA00004966"/>
    </source>
</evidence>
<dbReference type="AlphaFoldDB" id="A0AAD5CZ69"/>
<dbReference type="EMBL" id="JAMZMK010006020">
    <property type="protein sequence ID" value="KAI7751008.1"/>
    <property type="molecule type" value="Genomic_DNA"/>
</dbReference>
<keyword evidence="3" id="KW-0284">Flavonoid biosynthesis</keyword>
<gene>
    <name evidence="8" type="ORF">M8C21_002396</name>
</gene>
<dbReference type="Pfam" id="PF02431">
    <property type="entry name" value="Chalcone"/>
    <property type="match status" value="1"/>
</dbReference>
<accession>A0AAD5CZ69</accession>
<reference evidence="8" key="1">
    <citation type="submission" date="2022-06" db="EMBL/GenBank/DDBJ databases">
        <title>Uncovering the hologenomic basis of an extraordinary plant invasion.</title>
        <authorList>
            <person name="Bieker V.C."/>
            <person name="Martin M.D."/>
            <person name="Gilbert T."/>
            <person name="Hodgins K."/>
            <person name="Battlay P."/>
            <person name="Petersen B."/>
            <person name="Wilson J."/>
        </authorList>
    </citation>
    <scope>NUCLEOTIDE SEQUENCE</scope>
    <source>
        <strain evidence="8">AA19_3_7</strain>
        <tissue evidence="8">Leaf</tissue>
    </source>
</reference>
<evidence type="ECO:0000313" key="8">
    <source>
        <dbReference type="EMBL" id="KAI7751008.1"/>
    </source>
</evidence>
<comment type="catalytic activity">
    <reaction evidence="5">
        <text>a chalcone = a flavanone.</text>
        <dbReference type="EC" id="5.5.1.6"/>
    </reaction>
</comment>
<evidence type="ECO:0000256" key="3">
    <source>
        <dbReference type="ARBA" id="ARBA00023241"/>
    </source>
</evidence>
<feature type="domain" description="Chalcone isomerase" evidence="7">
    <location>
        <begin position="19"/>
        <end position="143"/>
    </location>
</feature>
<keyword evidence="9" id="KW-1185">Reference proteome</keyword>
<keyword evidence="2" id="KW-0413">Isomerase</keyword>
<evidence type="ECO:0000256" key="6">
    <source>
        <dbReference type="RuleBase" id="RU361158"/>
    </source>
</evidence>
<dbReference type="PANTHER" id="PTHR28039">
    <property type="entry name" value="CHALCONE--FLAVONONE ISOMERASE 1-RELATED"/>
    <property type="match status" value="1"/>
</dbReference>
<dbReference type="Proteomes" id="UP001206925">
    <property type="component" value="Unassembled WGS sequence"/>
</dbReference>
<dbReference type="InterPro" id="IPR016087">
    <property type="entry name" value="Chalcone_isomerase"/>
</dbReference>
<comment type="caution">
    <text evidence="8">The sequence shown here is derived from an EMBL/GenBank/DDBJ whole genome shotgun (WGS) entry which is preliminary data.</text>
</comment>
<sequence length="150" mass="16519">KILHDPLIRKIHTYDDYDPYVYALSTGSFEKCLQVTMILSLAGEQFSQKVAENSVAFWKTNGTYTNADDKIINKFLEVFKGQKLPPGSSILLTVSPVGSLMISLSKDGIIPEAANIVLEIEKLGEAMTEMIIGKHGVSPEVKTKFGIKTL</sequence>
<organism evidence="8 9">
    <name type="scientific">Ambrosia artemisiifolia</name>
    <name type="common">Common ragweed</name>
    <dbReference type="NCBI Taxonomy" id="4212"/>
    <lineage>
        <taxon>Eukaryota</taxon>
        <taxon>Viridiplantae</taxon>
        <taxon>Streptophyta</taxon>
        <taxon>Embryophyta</taxon>
        <taxon>Tracheophyta</taxon>
        <taxon>Spermatophyta</taxon>
        <taxon>Magnoliopsida</taxon>
        <taxon>eudicotyledons</taxon>
        <taxon>Gunneridae</taxon>
        <taxon>Pentapetalae</taxon>
        <taxon>asterids</taxon>
        <taxon>campanulids</taxon>
        <taxon>Asterales</taxon>
        <taxon>Asteraceae</taxon>
        <taxon>Asteroideae</taxon>
        <taxon>Heliantheae alliance</taxon>
        <taxon>Heliantheae</taxon>
        <taxon>Ambrosia</taxon>
    </lineage>
</organism>
<dbReference type="InterPro" id="IPR044164">
    <property type="entry name" value="CFI"/>
</dbReference>
<protein>
    <recommendedName>
        <fullName evidence="6">Chalcone-flavonone isomerase family protein</fullName>
    </recommendedName>
</protein>
<dbReference type="InterPro" id="IPR016088">
    <property type="entry name" value="Chalcone_isomerase_3-sand"/>
</dbReference>
<evidence type="ECO:0000313" key="9">
    <source>
        <dbReference type="Proteomes" id="UP001206925"/>
    </source>
</evidence>
<proteinExistence type="inferred from homology"/>
<comment type="pathway">
    <text evidence="1">Secondary metabolite biosynthesis; flavonoid biosynthesis.</text>
</comment>
<dbReference type="Gene3D" id="3.50.70.10">
    <property type="match status" value="1"/>
</dbReference>
<dbReference type="GO" id="GO:0009813">
    <property type="term" value="P:flavonoid biosynthetic process"/>
    <property type="evidence" value="ECO:0007669"/>
    <property type="project" value="UniProtKB-KW"/>
</dbReference>
<feature type="non-terminal residue" evidence="8">
    <location>
        <position position="1"/>
    </location>
</feature>
<dbReference type="PANTHER" id="PTHR28039:SF8">
    <property type="entry name" value="CHALCONE--FLAVANONE ISOMERASE 1-RELATED"/>
    <property type="match status" value="1"/>
</dbReference>
<dbReference type="InterPro" id="IPR036298">
    <property type="entry name" value="Chalcone_isomerase_sf"/>
</dbReference>
<name>A0AAD5CZ69_AMBAR</name>
<comment type="similarity">
    <text evidence="6">Belongs to the chalcone isomerase family.</text>
</comment>
<dbReference type="SUPFAM" id="SSF54626">
    <property type="entry name" value="Chalcone isomerase"/>
    <property type="match status" value="1"/>
</dbReference>
<evidence type="ECO:0000256" key="5">
    <source>
        <dbReference type="ARBA" id="ARBA00034056"/>
    </source>
</evidence>
<comment type="function">
    <text evidence="4">Catalyzes the intramolecular cyclization of bicyclic chalcones into tricyclic (S)-flavanones. Responsible for the isomerization of 4,2',4',6'-tetrahydroxychalcone (also termed chalcone) into naringenin.</text>
</comment>
<evidence type="ECO:0000256" key="2">
    <source>
        <dbReference type="ARBA" id="ARBA00023235"/>
    </source>
</evidence>
<evidence type="ECO:0000256" key="4">
    <source>
        <dbReference type="ARBA" id="ARBA00025429"/>
    </source>
</evidence>
<dbReference type="GO" id="GO:0045430">
    <property type="term" value="F:chalcone isomerase activity"/>
    <property type="evidence" value="ECO:0007669"/>
    <property type="project" value="UniProtKB-EC"/>
</dbReference>
<evidence type="ECO:0000259" key="7">
    <source>
        <dbReference type="Pfam" id="PF02431"/>
    </source>
</evidence>